<comment type="cofactor">
    <cofactor evidence="1 2">
        <name>Zn(2+)</name>
        <dbReference type="ChEBI" id="CHEBI:29105"/>
    </cofactor>
    <text evidence="1 2">Binds 1 zinc ion per subunit.</text>
</comment>
<dbReference type="PANTHER" id="PTHR10127">
    <property type="entry name" value="DISCOIDIN, CUB, EGF, LAMININ , AND ZINC METALLOPROTEASE DOMAIN CONTAINING"/>
    <property type="match status" value="1"/>
</dbReference>
<keyword evidence="5" id="KW-1185">Reference proteome</keyword>
<keyword evidence="1 2" id="KW-0479">Metal-binding</keyword>
<feature type="domain" description="Peptidase M12A" evidence="3">
    <location>
        <begin position="67"/>
        <end position="267"/>
    </location>
</feature>
<dbReference type="VEuPathDB" id="VectorBase:ADIR011553"/>
<dbReference type="Proteomes" id="UP000075884">
    <property type="component" value="Unassembled WGS sequence"/>
</dbReference>
<keyword evidence="1 2" id="KW-0378">Hydrolase</keyword>
<feature type="active site" evidence="1">
    <location>
        <position position="440"/>
    </location>
</feature>
<reference evidence="4" key="2">
    <citation type="submission" date="2020-05" db="UniProtKB">
        <authorList>
            <consortium name="EnsemblMetazoa"/>
        </authorList>
    </citation>
    <scope>IDENTIFICATION</scope>
    <source>
        <strain evidence="4">WRAIR2</strain>
    </source>
</reference>
<dbReference type="PRINTS" id="PR00480">
    <property type="entry name" value="ASTACIN"/>
</dbReference>
<accession>A0A182NV52</accession>
<feature type="binding site" evidence="1">
    <location>
        <position position="449"/>
    </location>
    <ligand>
        <name>Zn(2+)</name>
        <dbReference type="ChEBI" id="CHEBI:29105"/>
        <note>catalytic</note>
    </ligand>
</feature>
<feature type="binding site" evidence="1">
    <location>
        <position position="439"/>
    </location>
    <ligand>
        <name>Zn(2+)</name>
        <dbReference type="ChEBI" id="CHEBI:29105"/>
        <note>catalytic</note>
    </ligand>
</feature>
<dbReference type="GO" id="GO:0004222">
    <property type="term" value="F:metalloendopeptidase activity"/>
    <property type="evidence" value="ECO:0007669"/>
    <property type="project" value="UniProtKB-UniRule"/>
</dbReference>
<keyword evidence="1 2" id="KW-0482">Metalloprotease</keyword>
<dbReference type="InterPro" id="IPR006026">
    <property type="entry name" value="Peptidase_Metallo"/>
</dbReference>
<dbReference type="InterPro" id="IPR024079">
    <property type="entry name" value="MetalloPept_cat_dom_sf"/>
</dbReference>
<protein>
    <recommendedName>
        <fullName evidence="2">Metalloendopeptidase</fullName>
        <ecNumber evidence="2">3.4.24.-</ecNumber>
    </recommendedName>
</protein>
<dbReference type="PANTHER" id="PTHR10127:SF814">
    <property type="entry name" value="MEPRIN A SUBUNIT BETA"/>
    <property type="match status" value="1"/>
</dbReference>
<dbReference type="FunFam" id="3.40.390.10:FF:000037">
    <property type="entry name" value="Metalloendopeptidase"/>
    <property type="match status" value="2"/>
</dbReference>
<feature type="domain" description="Peptidase M12A" evidence="3">
    <location>
        <begin position="341"/>
        <end position="541"/>
    </location>
</feature>
<feature type="domain" description="Peptidase M12A" evidence="3">
    <location>
        <begin position="610"/>
        <end position="810"/>
    </location>
</feature>
<keyword evidence="1 2" id="KW-0862">Zinc</keyword>
<dbReference type="SMART" id="SM00235">
    <property type="entry name" value="ZnMc"/>
    <property type="match status" value="3"/>
</dbReference>
<comment type="caution">
    <text evidence="1">Lacks conserved residue(s) required for the propagation of feature annotation.</text>
</comment>
<feature type="binding site" evidence="1">
    <location>
        <position position="175"/>
    </location>
    <ligand>
        <name>Zn(2+)</name>
        <dbReference type="ChEBI" id="CHEBI:29105"/>
        <note>catalytic</note>
    </ligand>
</feature>
<dbReference type="GO" id="GO:0006508">
    <property type="term" value="P:proteolysis"/>
    <property type="evidence" value="ECO:0007669"/>
    <property type="project" value="UniProtKB-KW"/>
</dbReference>
<evidence type="ECO:0000256" key="2">
    <source>
        <dbReference type="RuleBase" id="RU361183"/>
    </source>
</evidence>
<dbReference type="EC" id="3.4.24.-" evidence="2"/>
<feature type="binding site" evidence="1">
    <location>
        <position position="443"/>
    </location>
    <ligand>
        <name>Zn(2+)</name>
        <dbReference type="ChEBI" id="CHEBI:29105"/>
        <note>catalytic</note>
    </ligand>
</feature>
<dbReference type="PROSITE" id="PS51864">
    <property type="entry name" value="ASTACIN"/>
    <property type="match status" value="3"/>
</dbReference>
<dbReference type="SUPFAM" id="SSF55486">
    <property type="entry name" value="Metalloproteases ('zincins'), catalytic domain"/>
    <property type="match status" value="3"/>
</dbReference>
<dbReference type="AlphaFoldDB" id="A0A182NV52"/>
<dbReference type="Pfam" id="PF01400">
    <property type="entry name" value="Astacin"/>
    <property type="match status" value="3"/>
</dbReference>
<organism evidence="4 5">
    <name type="scientific">Anopheles dirus</name>
    <dbReference type="NCBI Taxonomy" id="7168"/>
    <lineage>
        <taxon>Eukaryota</taxon>
        <taxon>Metazoa</taxon>
        <taxon>Ecdysozoa</taxon>
        <taxon>Arthropoda</taxon>
        <taxon>Hexapoda</taxon>
        <taxon>Insecta</taxon>
        <taxon>Pterygota</taxon>
        <taxon>Neoptera</taxon>
        <taxon>Endopterygota</taxon>
        <taxon>Diptera</taxon>
        <taxon>Nematocera</taxon>
        <taxon>Culicoidea</taxon>
        <taxon>Culicidae</taxon>
        <taxon>Anophelinae</taxon>
        <taxon>Anopheles</taxon>
    </lineage>
</organism>
<feature type="binding site" evidence="1">
    <location>
        <position position="709"/>
    </location>
    <ligand>
        <name>Zn(2+)</name>
        <dbReference type="ChEBI" id="CHEBI:29105"/>
        <note>catalytic</note>
    </ligand>
</feature>
<reference evidence="5" key="1">
    <citation type="submission" date="2013-03" db="EMBL/GenBank/DDBJ databases">
        <title>The Genome Sequence of Anopheles dirus WRAIR2.</title>
        <authorList>
            <consortium name="The Broad Institute Genomics Platform"/>
            <person name="Neafsey D.E."/>
            <person name="Walton C."/>
            <person name="Walker B."/>
            <person name="Young S.K."/>
            <person name="Zeng Q."/>
            <person name="Gargeya S."/>
            <person name="Fitzgerald M."/>
            <person name="Haas B."/>
            <person name="Abouelleil A."/>
            <person name="Allen A.W."/>
            <person name="Alvarado L."/>
            <person name="Arachchi H.M."/>
            <person name="Berlin A.M."/>
            <person name="Chapman S.B."/>
            <person name="Gainer-Dewar J."/>
            <person name="Goldberg J."/>
            <person name="Griggs A."/>
            <person name="Gujja S."/>
            <person name="Hansen M."/>
            <person name="Howarth C."/>
            <person name="Imamovic A."/>
            <person name="Ireland A."/>
            <person name="Larimer J."/>
            <person name="McCowan C."/>
            <person name="Murphy C."/>
            <person name="Pearson M."/>
            <person name="Poon T.W."/>
            <person name="Priest M."/>
            <person name="Roberts A."/>
            <person name="Saif S."/>
            <person name="Shea T."/>
            <person name="Sisk P."/>
            <person name="Sykes S."/>
            <person name="Wortman J."/>
            <person name="Nusbaum C."/>
            <person name="Birren B."/>
        </authorList>
    </citation>
    <scope>NUCLEOTIDE SEQUENCE [LARGE SCALE GENOMIC DNA]</scope>
    <source>
        <strain evidence="5">WRAIR2</strain>
    </source>
</reference>
<feature type="binding site" evidence="1">
    <location>
        <position position="165"/>
    </location>
    <ligand>
        <name>Zn(2+)</name>
        <dbReference type="ChEBI" id="CHEBI:29105"/>
        <note>catalytic</note>
    </ligand>
</feature>
<dbReference type="STRING" id="7168.A0A182NV52"/>
<sequence length="810" mass="90305">TCVLVFSVAVSVNSFPTAGKAIPNTPKNVDRLANLGPNDLAEELSGQFEGDMVLDAEQLDMVQNRRNGLIAQNRRWPNRIVYYYIQEADFTTEQVEHIELGVRLLQTQSCLQFQRVSADATAYIRVIGSESGCFSSVGFTGGRQNLNLQPNTVGVGCFRIGTVMHEFLHALGFYHQQSASDRDEFVDIIWENIDVDTVNNFNIYSDTVVTDFGVKYDYGSVMHYGETAFSINGERTIVPKDPNASIGQRLGMSERDISKLNWMYGCLNKRVLLAVTCVVLFVAVSVNSFPTAGKAIPNTPKNVDRLANLGPNDLAEELSGQFEGDMVLDAEQLDMVQNRRNGLIAPTRRWPNRIVYYYIQEADFTTEQVEHIELGVRLLQTQSCLQFQRVSVDATAYIRVIGTGSGCSSSVGYTGGRQNLNLQPNTVGVGCFRIGTVVHEFLHALGFYHQQSASDRDQFVDIIWENIEVGRENNFNIYSDTVVTDFGVQYDYGSVMHYSGTAFSINGERTIVPKDPNANIGQRLSMSERDISKLNWMYGCLNKVPVMQVLPCVHFAVLWVLLPSVTLHPLATWRVVSPIEQRQPADELGDNFEGDMLLVEEQSVELRKRTGMYLPTFLWPERTVPYEIVASDFTLDQRNAIETAMRTIEQCTCIRFVPTTASTVDFVRISAGTGSGCSSFVGRVRGAQLLQLEPSAVGAGCFTHGTIIHELIHALGFYHMQSATDRDLYVDILWQNIAPGQESNFLSYGTDRIMSYGVAYDYDSVMHYDARAFSINGNPTIVPKVANVAIGQRVAMSAGDIQRINNMYQC</sequence>
<dbReference type="InterPro" id="IPR034035">
    <property type="entry name" value="Astacin-like_dom"/>
</dbReference>
<feature type="active site" evidence="1">
    <location>
        <position position="166"/>
    </location>
</feature>
<feature type="active site" evidence="1">
    <location>
        <position position="710"/>
    </location>
</feature>
<evidence type="ECO:0000313" key="4">
    <source>
        <dbReference type="EnsemblMetazoa" id="ADIR011553-PA"/>
    </source>
</evidence>
<dbReference type="EnsemblMetazoa" id="ADIR011553-RA">
    <property type="protein sequence ID" value="ADIR011553-PA"/>
    <property type="gene ID" value="ADIR011553"/>
</dbReference>
<keyword evidence="1 2" id="KW-0645">Protease</keyword>
<dbReference type="Gene3D" id="3.40.390.10">
    <property type="entry name" value="Collagenase (Catalytic Domain)"/>
    <property type="match status" value="3"/>
</dbReference>
<feature type="binding site" evidence="1">
    <location>
        <position position="169"/>
    </location>
    <ligand>
        <name>Zn(2+)</name>
        <dbReference type="ChEBI" id="CHEBI:29105"/>
        <note>catalytic</note>
    </ligand>
</feature>
<dbReference type="InterPro" id="IPR001506">
    <property type="entry name" value="Peptidase_M12A"/>
</dbReference>
<evidence type="ECO:0000313" key="5">
    <source>
        <dbReference type="Proteomes" id="UP000075884"/>
    </source>
</evidence>
<dbReference type="GO" id="GO:0008270">
    <property type="term" value="F:zinc ion binding"/>
    <property type="evidence" value="ECO:0007669"/>
    <property type="project" value="UniProtKB-UniRule"/>
</dbReference>
<proteinExistence type="predicted"/>
<evidence type="ECO:0000259" key="3">
    <source>
        <dbReference type="PROSITE" id="PS51864"/>
    </source>
</evidence>
<name>A0A182NV52_9DIPT</name>
<feature type="binding site" evidence="1">
    <location>
        <position position="713"/>
    </location>
    <ligand>
        <name>Zn(2+)</name>
        <dbReference type="ChEBI" id="CHEBI:29105"/>
        <note>catalytic</note>
    </ligand>
</feature>
<dbReference type="CDD" id="cd04280">
    <property type="entry name" value="ZnMc_astacin_like"/>
    <property type="match status" value="3"/>
</dbReference>
<evidence type="ECO:0000256" key="1">
    <source>
        <dbReference type="PROSITE-ProRule" id="PRU01211"/>
    </source>
</evidence>
<feature type="binding site" evidence="1">
    <location>
        <position position="719"/>
    </location>
    <ligand>
        <name>Zn(2+)</name>
        <dbReference type="ChEBI" id="CHEBI:29105"/>
        <note>catalytic</note>
    </ligand>
</feature>